<comment type="similarity">
    <text evidence="3">Belongs to the FKBP-type PPIase family.</text>
</comment>
<proteinExistence type="inferred from homology"/>
<dbReference type="Proteomes" id="UP000029538">
    <property type="component" value="Unassembled WGS sequence"/>
</dbReference>
<dbReference type="AlphaFoldDB" id="A0A096ASL8"/>
<evidence type="ECO:0000256" key="1">
    <source>
        <dbReference type="ARBA" id="ARBA00000971"/>
    </source>
</evidence>
<evidence type="ECO:0000313" key="9">
    <source>
        <dbReference type="EMBL" id="KGF49735.1"/>
    </source>
</evidence>
<dbReference type="InterPro" id="IPR048261">
    <property type="entry name" value="SlpA/SlyD-like_ins_sf"/>
</dbReference>
<evidence type="ECO:0000256" key="4">
    <source>
        <dbReference type="ARBA" id="ARBA00013194"/>
    </source>
</evidence>
<dbReference type="PANTHER" id="PTHR47861:SF3">
    <property type="entry name" value="FKBP-TYPE PEPTIDYL-PROLYL CIS-TRANS ISOMERASE SLYD"/>
    <property type="match status" value="1"/>
</dbReference>
<keyword evidence="8 9" id="KW-0413">Isomerase</keyword>
<comment type="subcellular location">
    <subcellularLocation>
        <location evidence="2">Cytoplasm</location>
    </subcellularLocation>
</comment>
<comment type="caution">
    <text evidence="9">The sequence shown here is derived from an EMBL/GenBank/DDBJ whole genome shotgun (WGS) entry which is preliminary data.</text>
</comment>
<gene>
    <name evidence="9" type="ORF">HMPREF0654_04160</name>
</gene>
<dbReference type="SUPFAM" id="SSF54534">
    <property type="entry name" value="FKBP-like"/>
    <property type="match status" value="1"/>
</dbReference>
<dbReference type="Gene3D" id="3.10.50.40">
    <property type="match status" value="1"/>
</dbReference>
<dbReference type="EC" id="5.2.1.8" evidence="4"/>
<organism evidence="9 10">
    <name type="scientific">Prevotella disiens DNF00882</name>
    <dbReference type="NCBI Taxonomy" id="1401075"/>
    <lineage>
        <taxon>Bacteria</taxon>
        <taxon>Pseudomonadati</taxon>
        <taxon>Bacteroidota</taxon>
        <taxon>Bacteroidia</taxon>
        <taxon>Bacteroidales</taxon>
        <taxon>Prevotellaceae</taxon>
        <taxon>Prevotella</taxon>
    </lineage>
</organism>
<accession>A0A096ASL8</accession>
<keyword evidence="7" id="KW-0143">Chaperone</keyword>
<evidence type="ECO:0000256" key="6">
    <source>
        <dbReference type="ARBA" id="ARBA00023110"/>
    </source>
</evidence>
<protein>
    <recommendedName>
        <fullName evidence="4">peptidylprolyl isomerase</fullName>
        <ecNumber evidence="4">5.2.1.8</ecNumber>
    </recommendedName>
</protein>
<evidence type="ECO:0000256" key="7">
    <source>
        <dbReference type="ARBA" id="ARBA00023186"/>
    </source>
</evidence>
<dbReference type="PANTHER" id="PTHR47861">
    <property type="entry name" value="FKBP-TYPE PEPTIDYL-PROLYL CIS-TRANS ISOMERASE SLYD"/>
    <property type="match status" value="1"/>
</dbReference>
<evidence type="ECO:0000313" key="10">
    <source>
        <dbReference type="Proteomes" id="UP000029538"/>
    </source>
</evidence>
<evidence type="ECO:0000256" key="2">
    <source>
        <dbReference type="ARBA" id="ARBA00004496"/>
    </source>
</evidence>
<dbReference type="EMBL" id="JRNR01000029">
    <property type="protein sequence ID" value="KGF49735.1"/>
    <property type="molecule type" value="Genomic_DNA"/>
</dbReference>
<dbReference type="RefSeq" id="WP_036882802.1">
    <property type="nucleotide sequence ID" value="NZ_JRNR01000029.1"/>
</dbReference>
<name>A0A096ASL8_9BACT</name>
<keyword evidence="6" id="KW-0697">Rotamase</keyword>
<dbReference type="InterPro" id="IPR046357">
    <property type="entry name" value="PPIase_dom_sf"/>
</dbReference>
<evidence type="ECO:0000256" key="5">
    <source>
        <dbReference type="ARBA" id="ARBA00022490"/>
    </source>
</evidence>
<dbReference type="GO" id="GO:0005737">
    <property type="term" value="C:cytoplasm"/>
    <property type="evidence" value="ECO:0007669"/>
    <property type="project" value="UniProtKB-SubCell"/>
</dbReference>
<comment type="catalytic activity">
    <reaction evidence="1">
        <text>[protein]-peptidylproline (omega=180) = [protein]-peptidylproline (omega=0)</text>
        <dbReference type="Rhea" id="RHEA:16237"/>
        <dbReference type="Rhea" id="RHEA-COMP:10747"/>
        <dbReference type="Rhea" id="RHEA-COMP:10748"/>
        <dbReference type="ChEBI" id="CHEBI:83833"/>
        <dbReference type="ChEBI" id="CHEBI:83834"/>
        <dbReference type="EC" id="5.2.1.8"/>
    </reaction>
</comment>
<evidence type="ECO:0000256" key="3">
    <source>
        <dbReference type="ARBA" id="ARBA00006577"/>
    </source>
</evidence>
<sequence>MENQLHKFMAVDYELYSIENGNDVLVEKTQENMPLEFYSNCDMALPDFEEAALKTPVGEHFEFVLEKGKAYGEYSEENVLELDKALFSMNGEFDSENVYEGAVIPLQNEEGQRFMAKIIEITDNKVKADFNHPLAGKELKFKGHVKENRDASEEEVKAFFDRLNTPHCGCGCGCGSNGNEGGCGCYSGDESCGCGCGSNDNESGCGCYSGDETGGCGCGSNDEGRKEGGCCCK</sequence>
<evidence type="ECO:0000256" key="8">
    <source>
        <dbReference type="ARBA" id="ARBA00023235"/>
    </source>
</evidence>
<dbReference type="GO" id="GO:0003755">
    <property type="term" value="F:peptidyl-prolyl cis-trans isomerase activity"/>
    <property type="evidence" value="ECO:0007669"/>
    <property type="project" value="UniProtKB-KW"/>
</dbReference>
<dbReference type="Gene3D" id="2.40.10.330">
    <property type="match status" value="1"/>
</dbReference>
<reference evidence="9 10" key="1">
    <citation type="submission" date="2014-07" db="EMBL/GenBank/DDBJ databases">
        <authorList>
            <person name="McCorrison J."/>
            <person name="Sanka R."/>
            <person name="Torralba M."/>
            <person name="Gillis M."/>
            <person name="Haft D.H."/>
            <person name="Methe B."/>
            <person name="Sutton G."/>
            <person name="Nelson K.E."/>
        </authorList>
    </citation>
    <scope>NUCLEOTIDE SEQUENCE [LARGE SCALE GENOMIC DNA]</scope>
    <source>
        <strain evidence="9 10">DNF00882</strain>
    </source>
</reference>
<keyword evidence="5" id="KW-0963">Cytoplasm</keyword>